<keyword evidence="1" id="KW-0807">Transducer</keyword>
<evidence type="ECO:0000256" key="1">
    <source>
        <dbReference type="ARBA" id="ARBA00023224"/>
    </source>
</evidence>
<evidence type="ECO:0000259" key="3">
    <source>
        <dbReference type="PROSITE" id="PS50885"/>
    </source>
</evidence>
<evidence type="ECO:0000256" key="2">
    <source>
        <dbReference type="SAM" id="MobiDB-lite"/>
    </source>
</evidence>
<protein>
    <submittedName>
        <fullName evidence="4">Methyl-accepting chemotaxis protein</fullName>
    </submittedName>
</protein>
<dbReference type="GO" id="GO:0016020">
    <property type="term" value="C:membrane"/>
    <property type="evidence" value="ECO:0007669"/>
    <property type="project" value="InterPro"/>
</dbReference>
<feature type="compositionally biased region" description="Polar residues" evidence="2">
    <location>
        <begin position="1"/>
        <end position="12"/>
    </location>
</feature>
<dbReference type="SUPFAM" id="SSF58104">
    <property type="entry name" value="Methyl-accepting chemotaxis protein (MCP) signaling domain"/>
    <property type="match status" value="1"/>
</dbReference>
<organism evidence="4 5">
    <name type="scientific">Haloarcula salinisoli</name>
    <dbReference type="NCBI Taxonomy" id="2487746"/>
    <lineage>
        <taxon>Archaea</taxon>
        <taxon>Methanobacteriati</taxon>
        <taxon>Methanobacteriota</taxon>
        <taxon>Stenosarchaea group</taxon>
        <taxon>Halobacteria</taxon>
        <taxon>Halobacteriales</taxon>
        <taxon>Haloarculaceae</taxon>
        <taxon>Haloarcula</taxon>
    </lineage>
</organism>
<feature type="region of interest" description="Disordered" evidence="2">
    <location>
        <begin position="242"/>
        <end position="261"/>
    </location>
</feature>
<gene>
    <name evidence="4" type="ORF">EGD98_08155</name>
</gene>
<dbReference type="EMBL" id="RKLQ01000001">
    <property type="protein sequence ID" value="MBX0303644.1"/>
    <property type="molecule type" value="Genomic_DNA"/>
</dbReference>
<proteinExistence type="predicted"/>
<dbReference type="AlphaFoldDB" id="A0A8J8C8Y4"/>
<evidence type="ECO:0000313" key="4">
    <source>
        <dbReference type="EMBL" id="MBX0303644.1"/>
    </source>
</evidence>
<reference evidence="4" key="1">
    <citation type="submission" date="2021-06" db="EMBL/GenBank/DDBJ databases">
        <title>Halomicroarcula sp. F24A a new haloarchaeum isolated from saline soil.</title>
        <authorList>
            <person name="Duran-Viseras A."/>
            <person name="Sanchez-Porro C."/>
            <person name="Ventosa A."/>
        </authorList>
    </citation>
    <scope>NUCLEOTIDE SEQUENCE</scope>
    <source>
        <strain evidence="4">F24A</strain>
    </source>
</reference>
<dbReference type="Gene3D" id="1.10.287.950">
    <property type="entry name" value="Methyl-accepting chemotaxis protein"/>
    <property type="match status" value="1"/>
</dbReference>
<feature type="compositionally biased region" description="Low complexity" evidence="2">
    <location>
        <begin position="247"/>
        <end position="261"/>
    </location>
</feature>
<sequence length="261" mass="27913">MSNGRDTNSNVVTRGLGALRDAFTGGSDDAEQTQTDEDTARTGGDEPTAPSKRTAEEYADTMQQCADGDLTVRMEGRGEDEAMDRMADEFNEMVSELEKTTDHLKSYVGEVEGAGVGVEESSDTVRRASDNVIDSMQTISGDIGAQREQLQAASETIDGVVAALEEVAASHPDADIEPQIARLEEQASEIRDAANIGEGVQTETQVVGATVAEQSAELNDVSRRANDLQRYATPLSAILDRFKTNSENESSLSNESAAVEE</sequence>
<evidence type="ECO:0000313" key="5">
    <source>
        <dbReference type="Proteomes" id="UP000783863"/>
    </source>
</evidence>
<accession>A0A8J8C8Y4</accession>
<dbReference type="Gene3D" id="6.10.340.10">
    <property type="match status" value="1"/>
</dbReference>
<feature type="region of interest" description="Disordered" evidence="2">
    <location>
        <begin position="1"/>
        <end position="69"/>
    </location>
</feature>
<dbReference type="InterPro" id="IPR003660">
    <property type="entry name" value="HAMP_dom"/>
</dbReference>
<comment type="caution">
    <text evidence="4">The sequence shown here is derived from an EMBL/GenBank/DDBJ whole genome shotgun (WGS) entry which is preliminary data.</text>
</comment>
<feature type="compositionally biased region" description="Acidic residues" evidence="2">
    <location>
        <begin position="28"/>
        <end position="37"/>
    </location>
</feature>
<dbReference type="RefSeq" id="WP_220587839.1">
    <property type="nucleotide sequence ID" value="NZ_RKLQ01000001.1"/>
</dbReference>
<dbReference type="CDD" id="cd06225">
    <property type="entry name" value="HAMP"/>
    <property type="match status" value="1"/>
</dbReference>
<dbReference type="Proteomes" id="UP000783863">
    <property type="component" value="Unassembled WGS sequence"/>
</dbReference>
<feature type="domain" description="HAMP" evidence="3">
    <location>
        <begin position="59"/>
        <end position="102"/>
    </location>
</feature>
<name>A0A8J8C8Y4_9EURY</name>
<dbReference type="PROSITE" id="PS50885">
    <property type="entry name" value="HAMP"/>
    <property type="match status" value="1"/>
</dbReference>
<keyword evidence="5" id="KW-1185">Reference proteome</keyword>
<dbReference type="SMART" id="SM00304">
    <property type="entry name" value="HAMP"/>
    <property type="match status" value="1"/>
</dbReference>
<dbReference type="GO" id="GO:0007165">
    <property type="term" value="P:signal transduction"/>
    <property type="evidence" value="ECO:0007669"/>
    <property type="project" value="UniProtKB-KW"/>
</dbReference>